<dbReference type="InterPro" id="IPR011701">
    <property type="entry name" value="MFS"/>
</dbReference>
<feature type="domain" description="Major facilitator superfamily (MFS) profile" evidence="7">
    <location>
        <begin position="26"/>
        <end position="430"/>
    </location>
</feature>
<accession>A0A399RE82</accession>
<keyword evidence="3 6" id="KW-0812">Transmembrane</keyword>
<keyword evidence="9" id="KW-1185">Reference proteome</keyword>
<dbReference type="RefSeq" id="WP_119376136.1">
    <property type="nucleotide sequence ID" value="NZ_QWFX01000007.1"/>
</dbReference>
<organism evidence="8 9">
    <name type="scientific">Henriciella mobilis</name>
    <dbReference type="NCBI Taxonomy" id="2305467"/>
    <lineage>
        <taxon>Bacteria</taxon>
        <taxon>Pseudomonadati</taxon>
        <taxon>Pseudomonadota</taxon>
        <taxon>Alphaproteobacteria</taxon>
        <taxon>Hyphomonadales</taxon>
        <taxon>Hyphomonadaceae</taxon>
        <taxon>Henriciella</taxon>
    </lineage>
</organism>
<evidence type="ECO:0000256" key="6">
    <source>
        <dbReference type="SAM" id="Phobius"/>
    </source>
</evidence>
<evidence type="ECO:0000313" key="9">
    <source>
        <dbReference type="Proteomes" id="UP000266385"/>
    </source>
</evidence>
<keyword evidence="5 6" id="KW-0472">Membrane</keyword>
<name>A0A399RE82_9PROT</name>
<sequence>MATQPLPARPQSEAAKSISPFRRNLTLALIGLVAIINYVDRQAFTVLMEDIKTEFVLNDTVLGLIGGLVFGVIYALAAIPIARIADRTDRPLVIAICLGFWSLATAACGLAANAWHIAIARMGIAVGESGSGPAGVALAAEIFPDNRRVLVLGTIQAASSIGLSVGVVLTAWLATFLSWRHTFIAIGLPGILLALLVYFLAAEPRRKEKLEASSSSKTDDAPIPLGEAVRIIAGTPALRWLALLCIAVPMTGFGFLMWGPSFLQRVHGFNMQEVTWFGWAILAGLVSGNLTAGWLGDQYGSRHPRFNAILAASGLLIAVPFAAGFALLPNAYAAIVCFVVLKFAMTLWMAPTIALTFTLVPVRMRATINSLMNAIVILSGIGFGFIVAGALSDAYSQAFGANSLRYALLTMSSGLIVGAFACIMAARSVARAKEKENATVAI</sequence>
<comment type="subcellular location">
    <subcellularLocation>
        <location evidence="1">Membrane</location>
        <topology evidence="1">Multi-pass membrane protein</topology>
    </subcellularLocation>
</comment>
<evidence type="ECO:0000259" key="7">
    <source>
        <dbReference type="PROSITE" id="PS50850"/>
    </source>
</evidence>
<dbReference type="Pfam" id="PF07690">
    <property type="entry name" value="MFS_1"/>
    <property type="match status" value="1"/>
</dbReference>
<feature type="transmembrane region" description="Helical" evidence="6">
    <location>
        <begin position="60"/>
        <end position="79"/>
    </location>
</feature>
<feature type="transmembrane region" description="Helical" evidence="6">
    <location>
        <begin position="333"/>
        <end position="359"/>
    </location>
</feature>
<feature type="transmembrane region" description="Helical" evidence="6">
    <location>
        <begin position="237"/>
        <end position="256"/>
    </location>
</feature>
<evidence type="ECO:0000256" key="5">
    <source>
        <dbReference type="ARBA" id="ARBA00023136"/>
    </source>
</evidence>
<dbReference type="GO" id="GO:0016020">
    <property type="term" value="C:membrane"/>
    <property type="evidence" value="ECO:0007669"/>
    <property type="project" value="UniProtKB-SubCell"/>
</dbReference>
<feature type="transmembrane region" description="Helical" evidence="6">
    <location>
        <begin position="404"/>
        <end position="426"/>
    </location>
</feature>
<dbReference type="InterPro" id="IPR044770">
    <property type="entry name" value="MFS_spinster-like"/>
</dbReference>
<dbReference type="OrthoDB" id="7473300at2"/>
<evidence type="ECO:0000256" key="3">
    <source>
        <dbReference type="ARBA" id="ARBA00022692"/>
    </source>
</evidence>
<evidence type="ECO:0000313" key="8">
    <source>
        <dbReference type="EMBL" id="RIJ29850.1"/>
    </source>
</evidence>
<dbReference type="Proteomes" id="UP000266385">
    <property type="component" value="Unassembled WGS sequence"/>
</dbReference>
<dbReference type="Gene3D" id="1.20.1250.20">
    <property type="entry name" value="MFS general substrate transporter like domains"/>
    <property type="match status" value="2"/>
</dbReference>
<protein>
    <submittedName>
        <fullName evidence="8">MFS transporter</fullName>
    </submittedName>
</protein>
<evidence type="ECO:0000256" key="2">
    <source>
        <dbReference type="ARBA" id="ARBA00022448"/>
    </source>
</evidence>
<dbReference type="InterPro" id="IPR036259">
    <property type="entry name" value="MFS_trans_sf"/>
</dbReference>
<feature type="transmembrane region" description="Helical" evidence="6">
    <location>
        <begin position="179"/>
        <end position="201"/>
    </location>
</feature>
<feature type="transmembrane region" description="Helical" evidence="6">
    <location>
        <begin position="276"/>
        <end position="296"/>
    </location>
</feature>
<proteinExistence type="predicted"/>
<feature type="transmembrane region" description="Helical" evidence="6">
    <location>
        <begin position="21"/>
        <end position="40"/>
    </location>
</feature>
<feature type="transmembrane region" description="Helical" evidence="6">
    <location>
        <begin position="308"/>
        <end position="327"/>
    </location>
</feature>
<evidence type="ECO:0000256" key="1">
    <source>
        <dbReference type="ARBA" id="ARBA00004141"/>
    </source>
</evidence>
<dbReference type="PANTHER" id="PTHR23505:SF79">
    <property type="entry name" value="PROTEIN SPINSTER"/>
    <property type="match status" value="1"/>
</dbReference>
<keyword evidence="4 6" id="KW-1133">Transmembrane helix</keyword>
<dbReference type="GO" id="GO:0022857">
    <property type="term" value="F:transmembrane transporter activity"/>
    <property type="evidence" value="ECO:0007669"/>
    <property type="project" value="InterPro"/>
</dbReference>
<dbReference type="PANTHER" id="PTHR23505">
    <property type="entry name" value="SPINSTER"/>
    <property type="match status" value="1"/>
</dbReference>
<gene>
    <name evidence="8" type="ORF">D1223_09110</name>
</gene>
<evidence type="ECO:0000256" key="4">
    <source>
        <dbReference type="ARBA" id="ARBA00022989"/>
    </source>
</evidence>
<feature type="transmembrane region" description="Helical" evidence="6">
    <location>
        <begin position="371"/>
        <end position="392"/>
    </location>
</feature>
<feature type="transmembrane region" description="Helical" evidence="6">
    <location>
        <begin position="91"/>
        <end position="112"/>
    </location>
</feature>
<dbReference type="AlphaFoldDB" id="A0A399RE82"/>
<dbReference type="InterPro" id="IPR020846">
    <property type="entry name" value="MFS_dom"/>
</dbReference>
<reference evidence="8 9" key="1">
    <citation type="submission" date="2018-08" db="EMBL/GenBank/DDBJ databases">
        <title>Henriciella mobilis sp. nov., isolated from seawater.</title>
        <authorList>
            <person name="Cheng H."/>
            <person name="Wu Y.-H."/>
            <person name="Xu X.-W."/>
            <person name="Guo L.-L."/>
        </authorList>
    </citation>
    <scope>NUCLEOTIDE SEQUENCE [LARGE SCALE GENOMIC DNA]</scope>
    <source>
        <strain evidence="8 9">JN25</strain>
    </source>
</reference>
<feature type="transmembrane region" description="Helical" evidence="6">
    <location>
        <begin position="149"/>
        <end position="173"/>
    </location>
</feature>
<keyword evidence="2" id="KW-0813">Transport</keyword>
<dbReference type="PROSITE" id="PS50850">
    <property type="entry name" value="MFS"/>
    <property type="match status" value="1"/>
</dbReference>
<comment type="caution">
    <text evidence="8">The sequence shown here is derived from an EMBL/GenBank/DDBJ whole genome shotgun (WGS) entry which is preliminary data.</text>
</comment>
<dbReference type="EMBL" id="QWFX01000007">
    <property type="protein sequence ID" value="RIJ29850.1"/>
    <property type="molecule type" value="Genomic_DNA"/>
</dbReference>
<dbReference type="SUPFAM" id="SSF103473">
    <property type="entry name" value="MFS general substrate transporter"/>
    <property type="match status" value="1"/>
</dbReference>
<dbReference type="CDD" id="cd17328">
    <property type="entry name" value="MFS_spinster_like"/>
    <property type="match status" value="1"/>
</dbReference>